<dbReference type="Pfam" id="PF11066">
    <property type="entry name" value="DUF2867"/>
    <property type="match status" value="1"/>
</dbReference>
<dbReference type="Pfam" id="PF13460">
    <property type="entry name" value="NAD_binding_10"/>
    <property type="match status" value="1"/>
</dbReference>
<dbReference type="CDD" id="cd05245">
    <property type="entry name" value="SDR_a2"/>
    <property type="match status" value="1"/>
</dbReference>
<sequence length="532" mass="59706">MPEHADHPYTVAVLGATGYIGGRLVPRLLERGYRVRAIARSAYKLQCRPWGQHKNLEIAAADVLDRSSLKKALTGVRVAYYLVHSMQPDQSDFAEADRSAAQNMAELAEELGLERILYLGGLGNETDPELSHHLRSRIETGHILKRGRVPVTCFRAAMILGSGSASFEIMRYLVDRLPIMLTPSWVRTLSQPIAVRDVLGYLEGALECPETTGQTYDIGGPDVLSYEEIFHIYAKEAGLHKRLIIPVPFFSPTLSSLWIHIITPVPASLARPLAKGLRSTVVCEDNRIRELLPRQLLTVQQAIHFALERIRQHRVESCWMDAGELQPPEWISCGDAHYAGGTILESNHRVRLACAPENVWKTVKSIGGERGWYYGEFLWKLRGIADRLIGGVGLRRGRRDPEDLLPGDVLDFWRVTVVEENSRLQLLAEMKLPGEAMLQFSITPQIDGNTELSQIARFLPRGLWGMIYWYSLYPLHGWLFSGMLGKIAELTGCEILSGPESFTQSASMCTLPFVPETQQHEQPQTQPLKGER</sequence>
<dbReference type="GO" id="GO:0044877">
    <property type="term" value="F:protein-containing complex binding"/>
    <property type="evidence" value="ECO:0007669"/>
    <property type="project" value="TreeGrafter"/>
</dbReference>
<dbReference type="InterPro" id="IPR016040">
    <property type="entry name" value="NAD(P)-bd_dom"/>
</dbReference>
<proteinExistence type="predicted"/>
<dbReference type="OrthoDB" id="9774199at2"/>
<name>A0A1T4WBM6_9BACT</name>
<reference evidence="2 3" key="1">
    <citation type="submission" date="2017-02" db="EMBL/GenBank/DDBJ databases">
        <authorList>
            <person name="Peterson S.W."/>
        </authorList>
    </citation>
    <scope>NUCLEOTIDE SEQUENCE [LARGE SCALE GENOMIC DNA]</scope>
    <source>
        <strain evidence="2 3">DSM 18034</strain>
    </source>
</reference>
<dbReference type="RefSeq" id="WP_078685276.1">
    <property type="nucleotide sequence ID" value="NZ_FUYA01000006.1"/>
</dbReference>
<dbReference type="InterPro" id="IPR021295">
    <property type="entry name" value="DUF2867"/>
</dbReference>
<dbReference type="EMBL" id="FUYA01000006">
    <property type="protein sequence ID" value="SKA74680.1"/>
    <property type="molecule type" value="Genomic_DNA"/>
</dbReference>
<dbReference type="PANTHER" id="PTHR12126:SF11">
    <property type="entry name" value="NADH DEHYDROGENASE [UBIQUINONE] 1 ALPHA SUBCOMPLEX SUBUNIT 9, MITOCHONDRIAL"/>
    <property type="match status" value="1"/>
</dbReference>
<gene>
    <name evidence="2" type="ORF">SAMN02745702_01999</name>
</gene>
<protein>
    <submittedName>
        <fullName evidence="2">Uncharacterized conserved protein YbjT, contains NAD(P)-binding and DUF2867 domains</fullName>
    </submittedName>
</protein>
<dbReference type="Proteomes" id="UP000189733">
    <property type="component" value="Unassembled WGS sequence"/>
</dbReference>
<dbReference type="InterPro" id="IPR036291">
    <property type="entry name" value="NAD(P)-bd_dom_sf"/>
</dbReference>
<dbReference type="AlphaFoldDB" id="A0A1T4WBM6"/>
<feature type="domain" description="NAD(P)-binding" evidence="1">
    <location>
        <begin position="15"/>
        <end position="127"/>
    </location>
</feature>
<organism evidence="2 3">
    <name type="scientific">Desulfobaculum bizertense DSM 18034</name>
    <dbReference type="NCBI Taxonomy" id="1121442"/>
    <lineage>
        <taxon>Bacteria</taxon>
        <taxon>Pseudomonadati</taxon>
        <taxon>Thermodesulfobacteriota</taxon>
        <taxon>Desulfovibrionia</taxon>
        <taxon>Desulfovibrionales</taxon>
        <taxon>Desulfovibrionaceae</taxon>
        <taxon>Desulfobaculum</taxon>
    </lineage>
</organism>
<dbReference type="SUPFAM" id="SSF55961">
    <property type="entry name" value="Bet v1-like"/>
    <property type="match status" value="1"/>
</dbReference>
<keyword evidence="3" id="KW-1185">Reference proteome</keyword>
<evidence type="ECO:0000259" key="1">
    <source>
        <dbReference type="Pfam" id="PF13460"/>
    </source>
</evidence>
<dbReference type="PANTHER" id="PTHR12126">
    <property type="entry name" value="NADH-UBIQUINONE OXIDOREDUCTASE 39 KDA SUBUNIT-RELATED"/>
    <property type="match status" value="1"/>
</dbReference>
<accession>A0A1T4WBM6</accession>
<dbReference type="SUPFAM" id="SSF51735">
    <property type="entry name" value="NAD(P)-binding Rossmann-fold domains"/>
    <property type="match status" value="1"/>
</dbReference>
<dbReference type="InterPro" id="IPR051207">
    <property type="entry name" value="ComplexI_NDUFA9_subunit"/>
</dbReference>
<dbReference type="STRING" id="1121442.SAMN02745702_01999"/>
<dbReference type="Gene3D" id="3.40.50.720">
    <property type="entry name" value="NAD(P)-binding Rossmann-like Domain"/>
    <property type="match status" value="1"/>
</dbReference>
<evidence type="ECO:0000313" key="3">
    <source>
        <dbReference type="Proteomes" id="UP000189733"/>
    </source>
</evidence>
<evidence type="ECO:0000313" key="2">
    <source>
        <dbReference type="EMBL" id="SKA74680.1"/>
    </source>
</evidence>